<name>A0A5R9L3Q5_9BACT</name>
<accession>A0A5R9L3Q5</accession>
<comment type="caution">
    <text evidence="3">The sequence shown here is derived from an EMBL/GenBank/DDBJ whole genome shotgun (WGS) entry which is preliminary data.</text>
</comment>
<dbReference type="NCBIfam" id="TIGR02284">
    <property type="entry name" value="PA2169 family four-helix-bundle protein"/>
    <property type="match status" value="1"/>
</dbReference>
<organism evidence="3 4">
    <name type="scientific">Dyadobacter luticola</name>
    <dbReference type="NCBI Taxonomy" id="1979387"/>
    <lineage>
        <taxon>Bacteria</taxon>
        <taxon>Pseudomonadati</taxon>
        <taxon>Bacteroidota</taxon>
        <taxon>Cytophagia</taxon>
        <taxon>Cytophagales</taxon>
        <taxon>Spirosomataceae</taxon>
        <taxon>Dyadobacter</taxon>
    </lineage>
</organism>
<dbReference type="InterPro" id="IPR012347">
    <property type="entry name" value="Ferritin-like"/>
</dbReference>
<evidence type="ECO:0000313" key="4">
    <source>
        <dbReference type="Proteomes" id="UP000306402"/>
    </source>
</evidence>
<keyword evidence="4" id="KW-1185">Reference proteome</keyword>
<feature type="compositionally biased region" description="Basic and acidic residues" evidence="1">
    <location>
        <begin position="141"/>
        <end position="154"/>
    </location>
</feature>
<proteinExistence type="predicted"/>
<dbReference type="RefSeq" id="WP_138364248.1">
    <property type="nucleotide sequence ID" value="NZ_VCEJ01000002.1"/>
</dbReference>
<evidence type="ECO:0000259" key="2">
    <source>
        <dbReference type="Pfam" id="PF09537"/>
    </source>
</evidence>
<dbReference type="Proteomes" id="UP000306402">
    <property type="component" value="Unassembled WGS sequence"/>
</dbReference>
<dbReference type="PIRSF" id="PIRSF029477">
    <property type="entry name" value="UCP029477"/>
    <property type="match status" value="1"/>
</dbReference>
<dbReference type="InterPro" id="IPR009078">
    <property type="entry name" value="Ferritin-like_SF"/>
</dbReference>
<dbReference type="Pfam" id="PF09537">
    <property type="entry name" value="DUF2383"/>
    <property type="match status" value="1"/>
</dbReference>
<gene>
    <name evidence="3" type="ORF">FEN17_05365</name>
</gene>
<reference evidence="3 4" key="1">
    <citation type="submission" date="2019-05" db="EMBL/GenBank/DDBJ databases">
        <authorList>
            <person name="Qu J.-H."/>
        </authorList>
    </citation>
    <scope>NUCLEOTIDE SEQUENCE [LARGE SCALE GENOMIC DNA]</scope>
    <source>
        <strain evidence="3 4">T17</strain>
    </source>
</reference>
<dbReference type="InterPro" id="IPR011971">
    <property type="entry name" value="CHP02284"/>
</dbReference>
<sequence length="160" mass="18016">MAENTAVIETLNDLILINNDRIAGYEKAYDETNEIENDLRAMFNKLADQSRDHVLDLKAEVTKLGGEPESGTLASGKLYRVWMDIRSVFSSDNRRAVLENAEGGEDAAKKAYDEALQSDDLPADIRQLLLSQQTAIQSSHDSIKRERDRQRDVSKYPLTT</sequence>
<dbReference type="InterPro" id="IPR019052">
    <property type="entry name" value="DUF2383"/>
</dbReference>
<dbReference type="AlphaFoldDB" id="A0A5R9L3Q5"/>
<evidence type="ECO:0000256" key="1">
    <source>
        <dbReference type="SAM" id="MobiDB-lite"/>
    </source>
</evidence>
<dbReference type="Gene3D" id="1.20.1260.10">
    <property type="match status" value="1"/>
</dbReference>
<dbReference type="SUPFAM" id="SSF47240">
    <property type="entry name" value="Ferritin-like"/>
    <property type="match status" value="1"/>
</dbReference>
<feature type="region of interest" description="Disordered" evidence="1">
    <location>
        <begin position="134"/>
        <end position="160"/>
    </location>
</feature>
<dbReference type="EMBL" id="VCEJ01000002">
    <property type="protein sequence ID" value="TLV03041.1"/>
    <property type="molecule type" value="Genomic_DNA"/>
</dbReference>
<feature type="domain" description="DUF2383" evidence="2">
    <location>
        <begin position="7"/>
        <end position="117"/>
    </location>
</feature>
<evidence type="ECO:0000313" key="3">
    <source>
        <dbReference type="EMBL" id="TLV03041.1"/>
    </source>
</evidence>
<dbReference type="InterPro" id="IPR016920">
    <property type="entry name" value="UCP029477"/>
</dbReference>
<protein>
    <submittedName>
        <fullName evidence="3">PA2169 family four-helix-bundle protein</fullName>
    </submittedName>
</protein>
<dbReference type="OrthoDB" id="282393at2"/>